<dbReference type="PANTHER" id="PTHR47260">
    <property type="entry name" value="UPF0644 PROTEIN PB2B4.06"/>
    <property type="match status" value="1"/>
</dbReference>
<name>A0ABR4L2F9_9EURO</name>
<dbReference type="Gene3D" id="3.10.129.10">
    <property type="entry name" value="Hotdog Thioesterase"/>
    <property type="match status" value="1"/>
</dbReference>
<dbReference type="InterPro" id="IPR029069">
    <property type="entry name" value="HotDog_dom_sf"/>
</dbReference>
<reference evidence="2 3" key="1">
    <citation type="submission" date="2024-07" db="EMBL/GenBank/DDBJ databases">
        <title>Section-level genome sequencing and comparative genomics of Aspergillus sections Usti and Cavernicolus.</title>
        <authorList>
            <consortium name="Lawrence Berkeley National Laboratory"/>
            <person name="Nybo J.L."/>
            <person name="Vesth T.C."/>
            <person name="Theobald S."/>
            <person name="Frisvad J.C."/>
            <person name="Larsen T.O."/>
            <person name="Kjaerboelling I."/>
            <person name="Rothschild-Mancinelli K."/>
            <person name="Lyhne E.K."/>
            <person name="Kogle M.E."/>
            <person name="Barry K."/>
            <person name="Clum A."/>
            <person name="Na H."/>
            <person name="Ledsgaard L."/>
            <person name="Lin J."/>
            <person name="Lipzen A."/>
            <person name="Kuo A."/>
            <person name="Riley R."/>
            <person name="Mondo S."/>
            <person name="Labutti K."/>
            <person name="Haridas S."/>
            <person name="Pangalinan J."/>
            <person name="Salamov A.A."/>
            <person name="Simmons B.A."/>
            <person name="Magnuson J.K."/>
            <person name="Chen J."/>
            <person name="Drula E."/>
            <person name="Henrissat B."/>
            <person name="Wiebenga A."/>
            <person name="Lubbers R.J."/>
            <person name="Gomes A.C."/>
            <person name="Makela M.R."/>
            <person name="Stajich J."/>
            <person name="Grigoriev I.V."/>
            <person name="Mortensen U.H."/>
            <person name="De Vries R.P."/>
            <person name="Baker S.E."/>
            <person name="Andersen M.R."/>
        </authorList>
    </citation>
    <scope>NUCLEOTIDE SEQUENCE [LARGE SCALE GENOMIC DNA]</scope>
    <source>
        <strain evidence="2 3">CBS 123904</strain>
    </source>
</reference>
<evidence type="ECO:0000259" key="1">
    <source>
        <dbReference type="Pfam" id="PF03061"/>
    </source>
</evidence>
<dbReference type="Proteomes" id="UP001610446">
    <property type="component" value="Unassembled WGS sequence"/>
</dbReference>
<gene>
    <name evidence="2" type="ORF">BJY01DRAFT_201402</name>
</gene>
<proteinExistence type="predicted"/>
<evidence type="ECO:0000313" key="3">
    <source>
        <dbReference type="Proteomes" id="UP001610446"/>
    </source>
</evidence>
<dbReference type="InterPro" id="IPR006683">
    <property type="entry name" value="Thioestr_dom"/>
</dbReference>
<dbReference type="EMBL" id="JBFXLU010000001">
    <property type="protein sequence ID" value="KAL2858611.1"/>
    <property type="molecule type" value="Genomic_DNA"/>
</dbReference>
<dbReference type="Pfam" id="PF03061">
    <property type="entry name" value="4HBT"/>
    <property type="match status" value="1"/>
</dbReference>
<protein>
    <submittedName>
        <fullName evidence="2">HotDog domain-containing protein</fullName>
    </submittedName>
</protein>
<organism evidence="2 3">
    <name type="scientific">Aspergillus pseudoustus</name>
    <dbReference type="NCBI Taxonomy" id="1810923"/>
    <lineage>
        <taxon>Eukaryota</taxon>
        <taxon>Fungi</taxon>
        <taxon>Dikarya</taxon>
        <taxon>Ascomycota</taxon>
        <taxon>Pezizomycotina</taxon>
        <taxon>Eurotiomycetes</taxon>
        <taxon>Eurotiomycetidae</taxon>
        <taxon>Eurotiales</taxon>
        <taxon>Aspergillaceae</taxon>
        <taxon>Aspergillus</taxon>
        <taxon>Aspergillus subgen. Nidulantes</taxon>
    </lineage>
</organism>
<dbReference type="SUPFAM" id="SSF54637">
    <property type="entry name" value="Thioesterase/thiol ester dehydrase-isomerase"/>
    <property type="match status" value="1"/>
</dbReference>
<comment type="caution">
    <text evidence="2">The sequence shown here is derived from an EMBL/GenBank/DDBJ whole genome shotgun (WGS) entry which is preliminary data.</text>
</comment>
<keyword evidence="3" id="KW-1185">Reference proteome</keyword>
<dbReference type="PANTHER" id="PTHR47260:SF3">
    <property type="entry name" value="THIOESTERASE FAMILY PROTEIN (AFU_ORTHOLOGUE AFUA_7G03960)"/>
    <property type="match status" value="1"/>
</dbReference>
<accession>A0ABR4L2F9</accession>
<dbReference type="CDD" id="cd03443">
    <property type="entry name" value="PaaI_thioesterase"/>
    <property type="match status" value="1"/>
</dbReference>
<evidence type="ECO:0000313" key="2">
    <source>
        <dbReference type="EMBL" id="KAL2858611.1"/>
    </source>
</evidence>
<feature type="domain" description="Thioesterase" evidence="1">
    <location>
        <begin position="117"/>
        <end position="185"/>
    </location>
</feature>
<sequence length="217" mass="23512">MIMSHKKPNCGSTSGLAHALAARLLQDKNYTLSGAFPRHSDTDSDRFGYFGGTLATARTIPTRLILQHRILQPPLPTSPPWPDSKTRTSLAQPSVHPADIIVVLELGTPGVSGHPSTAHGGVLASCFDETMHKAVAAHLVDTRHVAKPYTARLDIRYRQPVQVPGLLIIRAKVVARTGRKFWVRAVASQQRDDAKETPTTDAMALFLGVGDSISSRL</sequence>
<dbReference type="InterPro" id="IPR052061">
    <property type="entry name" value="PTE-AB_protein"/>
</dbReference>